<dbReference type="PANTHER" id="PTHR15549:SF27">
    <property type="entry name" value="CHITIN-BINDING TYPE-1 DOMAIN-CONTAINING PROTEIN"/>
    <property type="match status" value="1"/>
</dbReference>
<protein>
    <recommendedName>
        <fullName evidence="9">Transmembrane protein</fullName>
    </recommendedName>
</protein>
<proteinExistence type="predicted"/>
<name>A0A8H2ZYA0_9AGAM</name>
<comment type="caution">
    <text evidence="7">The sequence shown here is derived from an EMBL/GenBank/DDBJ whole genome shotgun (WGS) entry which is preliminary data.</text>
</comment>
<evidence type="ECO:0000256" key="4">
    <source>
        <dbReference type="ARBA" id="ARBA00023136"/>
    </source>
</evidence>
<evidence type="ECO:0000256" key="1">
    <source>
        <dbReference type="ARBA" id="ARBA00004167"/>
    </source>
</evidence>
<dbReference type="AlphaFoldDB" id="A0A8H2ZYA0"/>
<dbReference type="EMBL" id="CAJMWS010000068">
    <property type="protein sequence ID" value="CAE6353564.1"/>
    <property type="molecule type" value="Genomic_DNA"/>
</dbReference>
<dbReference type="Proteomes" id="UP000663846">
    <property type="component" value="Unassembled WGS sequence"/>
</dbReference>
<keyword evidence="4 6" id="KW-0472">Membrane</keyword>
<reference evidence="7" key="1">
    <citation type="submission" date="2021-01" db="EMBL/GenBank/DDBJ databases">
        <authorList>
            <person name="Kaushik A."/>
        </authorList>
    </citation>
    <scope>NUCLEOTIDE SEQUENCE</scope>
    <source>
        <strain evidence="7">AG1-1C</strain>
    </source>
</reference>
<feature type="region of interest" description="Disordered" evidence="5">
    <location>
        <begin position="334"/>
        <end position="446"/>
    </location>
</feature>
<accession>A0A8H2ZYA0</accession>
<evidence type="ECO:0008006" key="9">
    <source>
        <dbReference type="Google" id="ProtNLM"/>
    </source>
</evidence>
<keyword evidence="3 6" id="KW-1133">Transmembrane helix</keyword>
<feature type="transmembrane region" description="Helical" evidence="6">
    <location>
        <begin position="723"/>
        <end position="746"/>
    </location>
</feature>
<comment type="subcellular location">
    <subcellularLocation>
        <location evidence="1">Membrane</location>
        <topology evidence="1">Single-pass membrane protein</topology>
    </subcellularLocation>
</comment>
<gene>
    <name evidence="7" type="ORF">RDB_LOCUS12968</name>
</gene>
<evidence type="ECO:0000313" key="8">
    <source>
        <dbReference type="Proteomes" id="UP000663846"/>
    </source>
</evidence>
<evidence type="ECO:0000256" key="2">
    <source>
        <dbReference type="ARBA" id="ARBA00022692"/>
    </source>
</evidence>
<evidence type="ECO:0000256" key="3">
    <source>
        <dbReference type="ARBA" id="ARBA00022989"/>
    </source>
</evidence>
<dbReference type="PANTHER" id="PTHR15549">
    <property type="entry name" value="PAIRED IMMUNOGLOBULIN-LIKE TYPE 2 RECEPTOR"/>
    <property type="match status" value="1"/>
</dbReference>
<dbReference type="InterPro" id="IPR051694">
    <property type="entry name" value="Immunoregulatory_rcpt-like"/>
</dbReference>
<organism evidence="7 8">
    <name type="scientific">Rhizoctonia solani</name>
    <dbReference type="NCBI Taxonomy" id="456999"/>
    <lineage>
        <taxon>Eukaryota</taxon>
        <taxon>Fungi</taxon>
        <taxon>Dikarya</taxon>
        <taxon>Basidiomycota</taxon>
        <taxon>Agaricomycotina</taxon>
        <taxon>Agaricomycetes</taxon>
        <taxon>Cantharellales</taxon>
        <taxon>Ceratobasidiaceae</taxon>
        <taxon>Rhizoctonia</taxon>
    </lineage>
</organism>
<dbReference type="GO" id="GO:0016020">
    <property type="term" value="C:membrane"/>
    <property type="evidence" value="ECO:0007669"/>
    <property type="project" value="UniProtKB-SubCell"/>
</dbReference>
<evidence type="ECO:0000256" key="6">
    <source>
        <dbReference type="SAM" id="Phobius"/>
    </source>
</evidence>
<sequence>MPYNVTIDDISPLITYQGQWLDSYNLASDPYTNRYLGKTFHSSKTDGSQATFKFNGTDVWIFGAKRGNHGNFIVTIDNGDAQRIDGYAPQQSDGVDGVYQVPIFSRTNLTDGLHTVTLTNDNGGSTTRPFVDIDFITWTSNDDFGKNTTIDDSESAWSYTPSTQQWGTSSSYVVDYYLQTEHLTNVAGATASVQFQGNAVYLYGGTLDDHGSFNVQINDHPAVSMNGSTTGYHPRVLLYYADGLGPGTHKLTVTNTDGGRYLDVDYIQVLQSDSSEATQSNPGGKAKTPIIAGTVCAVVIGLAWIIAAVWWLMRRRKRNEGADLLNTEAKAYEVPPVGYGPASSGPGWDGQSSAPNNQPWANDPAYTGTYSQHPPSQSTYPMSMYPPSSVSGSGGGSSAGPPSAYGGSGRPEMHHQALSTLTQEDETDPRVHEMVPPPDPKGRAPVVVETGSRGDMTEDELRTARMVVPERAQDWGPLSDTSGDEHTGMLPPDYHQANMTFRGTAVYIYGSKRTNHGYYRATVNGEESPAISGRPPSGQPDQFRTLLFSKEGLPDGENTLKLTNVREGDGLDYVDIDYIVITRDVDESHESKRVTASHDQFTYSFLWNTQLNMQGYRNSSAHVTNTHGEKATLKFSGPEVSVYGGVGPAFGTFRVEIDGQDQRVLNATRGASGHPPVTLFSTSGLSNGDHTLSLTNIEGGKSLTIDYAEYIPGVSRSGSNAGLMGGVVGGVVAALVVLAILGWYFIRRRRRSQHGPSEVRAPPMSSIAPTNPHWSNNVQITPYIDNLNQPPIGYLEATPASPGTHTPIVTATARKGDLSVVPLPTLRFGESNSAPGTQFGVSSPMNPSDRISIQEIDAGTLPPMYDQVFSTQPPAPPSNFSAPSQR</sequence>
<dbReference type="GO" id="GO:0071944">
    <property type="term" value="C:cell periphery"/>
    <property type="evidence" value="ECO:0007669"/>
    <property type="project" value="UniProtKB-ARBA"/>
</dbReference>
<feature type="compositionally biased region" description="Low complexity" evidence="5">
    <location>
        <begin position="374"/>
        <end position="391"/>
    </location>
</feature>
<evidence type="ECO:0000256" key="5">
    <source>
        <dbReference type="SAM" id="MobiDB-lite"/>
    </source>
</evidence>
<keyword evidence="2 6" id="KW-0812">Transmembrane</keyword>
<feature type="region of interest" description="Disordered" evidence="5">
    <location>
        <begin position="858"/>
        <end position="886"/>
    </location>
</feature>
<dbReference type="Gene3D" id="2.60.120.260">
    <property type="entry name" value="Galactose-binding domain-like"/>
    <property type="match status" value="4"/>
</dbReference>
<feature type="compositionally biased region" description="Polar residues" evidence="5">
    <location>
        <begin position="350"/>
        <end position="360"/>
    </location>
</feature>
<feature type="transmembrane region" description="Helical" evidence="6">
    <location>
        <begin position="290"/>
        <end position="313"/>
    </location>
</feature>
<evidence type="ECO:0000313" key="7">
    <source>
        <dbReference type="EMBL" id="CAE6353564.1"/>
    </source>
</evidence>